<dbReference type="Gene3D" id="3.40.50.620">
    <property type="entry name" value="HUPs"/>
    <property type="match status" value="1"/>
</dbReference>
<dbReference type="Proteomes" id="UP000215902">
    <property type="component" value="Unassembled WGS sequence"/>
</dbReference>
<evidence type="ECO:0000256" key="1">
    <source>
        <dbReference type="SAM" id="MobiDB-lite"/>
    </source>
</evidence>
<evidence type="ECO:0000259" key="2">
    <source>
        <dbReference type="Pfam" id="PF00582"/>
    </source>
</evidence>
<protein>
    <recommendedName>
        <fullName evidence="2">UspA domain-containing protein</fullName>
    </recommendedName>
</protein>
<dbReference type="OrthoDB" id="843225at2759"/>
<feature type="domain" description="UspA" evidence="2">
    <location>
        <begin position="1"/>
        <end position="150"/>
    </location>
</feature>
<proteinExistence type="predicted"/>
<dbReference type="InterPro" id="IPR014729">
    <property type="entry name" value="Rossmann-like_a/b/a_fold"/>
</dbReference>
<dbReference type="Pfam" id="PF00582">
    <property type="entry name" value="Usp"/>
    <property type="match status" value="1"/>
</dbReference>
<dbReference type="STRING" id="282301.A0A267EDN8"/>
<dbReference type="SUPFAM" id="SSF52402">
    <property type="entry name" value="Adenine nucleotide alpha hydrolases-like"/>
    <property type="match status" value="1"/>
</dbReference>
<dbReference type="EMBL" id="NIVC01002241">
    <property type="protein sequence ID" value="PAA59685.1"/>
    <property type="molecule type" value="Genomic_DNA"/>
</dbReference>
<organism evidence="3 5">
    <name type="scientific">Macrostomum lignano</name>
    <dbReference type="NCBI Taxonomy" id="282301"/>
    <lineage>
        <taxon>Eukaryota</taxon>
        <taxon>Metazoa</taxon>
        <taxon>Spiralia</taxon>
        <taxon>Lophotrochozoa</taxon>
        <taxon>Platyhelminthes</taxon>
        <taxon>Rhabditophora</taxon>
        <taxon>Macrostomorpha</taxon>
        <taxon>Macrostomida</taxon>
        <taxon>Macrostomidae</taxon>
        <taxon>Macrostomum</taxon>
    </lineage>
</organism>
<reference evidence="3 5" key="1">
    <citation type="submission" date="2017-06" db="EMBL/GenBank/DDBJ databases">
        <title>A platform for efficient transgenesis in Macrostomum lignano, a flatworm model organism for stem cell research.</title>
        <authorList>
            <person name="Berezikov E."/>
        </authorList>
    </citation>
    <scope>NUCLEOTIDE SEQUENCE [LARGE SCALE GENOMIC DNA]</scope>
    <source>
        <strain evidence="3">DV1</strain>
        <tissue evidence="3">Whole organism</tissue>
    </source>
</reference>
<dbReference type="PANTHER" id="PTHR46989">
    <property type="entry name" value="USP DOMAIN-CONTAINING PROTEIN"/>
    <property type="match status" value="1"/>
</dbReference>
<gene>
    <name evidence="4" type="ORF">BOX15_Mlig007376g1</name>
    <name evidence="3" type="ORF">BOX15_Mlig007376g3</name>
</gene>
<dbReference type="CDD" id="cd23659">
    <property type="entry name" value="USP_At3g01520-like"/>
    <property type="match status" value="1"/>
</dbReference>
<feature type="compositionally biased region" description="Basic and acidic residues" evidence="1">
    <location>
        <begin position="159"/>
        <end position="184"/>
    </location>
</feature>
<dbReference type="AlphaFoldDB" id="A0A267EDN8"/>
<evidence type="ECO:0000313" key="5">
    <source>
        <dbReference type="Proteomes" id="UP000215902"/>
    </source>
</evidence>
<evidence type="ECO:0000313" key="4">
    <source>
        <dbReference type="EMBL" id="PAA72458.1"/>
    </source>
</evidence>
<dbReference type="InterPro" id="IPR006015">
    <property type="entry name" value="Universal_stress_UspA"/>
</dbReference>
<sequence length="184" mass="19995">MTRRILIAVDGSDHSHRAVAFYADNMNKSSDVLIFTYAIEPPALPRGTGASLMANSEVYANMMKDAMKAGSQIGKAVRERCRQLGVSNETKFVERVTNNPGQSIVEVAKEENVSIIIMGNRGMGTLRRTFLGSVSDYVLHHAHRPVLIIPPEKPASRKSSVDNRKSSADARKASTDKKPTGAGV</sequence>
<comment type="caution">
    <text evidence="3">The sequence shown here is derived from an EMBL/GenBank/DDBJ whole genome shotgun (WGS) entry which is preliminary data.</text>
</comment>
<evidence type="ECO:0000313" key="3">
    <source>
        <dbReference type="EMBL" id="PAA59685.1"/>
    </source>
</evidence>
<keyword evidence="5" id="KW-1185">Reference proteome</keyword>
<dbReference type="PRINTS" id="PR01438">
    <property type="entry name" value="UNVRSLSTRESS"/>
</dbReference>
<dbReference type="InterPro" id="IPR006016">
    <property type="entry name" value="UspA"/>
</dbReference>
<name>A0A267EDN8_9PLAT</name>
<dbReference type="EMBL" id="NIVC01001091">
    <property type="protein sequence ID" value="PAA72458.1"/>
    <property type="molecule type" value="Genomic_DNA"/>
</dbReference>
<accession>A0A267EDN8</accession>
<feature type="region of interest" description="Disordered" evidence="1">
    <location>
        <begin position="149"/>
        <end position="184"/>
    </location>
</feature>
<dbReference type="PANTHER" id="PTHR46989:SF3">
    <property type="entry name" value="USPA DOMAIN-CONTAINING PROTEIN"/>
    <property type="match status" value="1"/>
</dbReference>